<comment type="caution">
    <text evidence="2">The sequence shown here is derived from an EMBL/GenBank/DDBJ whole genome shotgun (WGS) entry which is preliminary data.</text>
</comment>
<name>Q2CIH4_OCEGH</name>
<gene>
    <name evidence="2" type="ORF">OG2516_05888</name>
</gene>
<dbReference type="Proteomes" id="UP000003635">
    <property type="component" value="Unassembled WGS sequence"/>
</dbReference>
<keyword evidence="3" id="KW-1185">Reference proteome</keyword>
<dbReference type="STRING" id="314256.OG2516_05888"/>
<feature type="transmembrane region" description="Helical" evidence="1">
    <location>
        <begin position="21"/>
        <end position="42"/>
    </location>
</feature>
<dbReference type="RefSeq" id="WP_007254705.1">
    <property type="nucleotide sequence ID" value="NZ_CH724107.1"/>
</dbReference>
<reference evidence="2 3" key="1">
    <citation type="journal article" date="2010" name="J. Bacteriol.">
        <title>Genome sequences of Oceanicola granulosus HTCC2516(T) and Oceanicola batsensis HTCC2597(TDelta).</title>
        <authorList>
            <person name="Thrash J.C."/>
            <person name="Cho J.C."/>
            <person name="Vergin K.L."/>
            <person name="Giovannoni S.J."/>
        </authorList>
    </citation>
    <scope>NUCLEOTIDE SEQUENCE [LARGE SCALE GENOMIC DNA]</scope>
    <source>
        <strain evidence="3">ATCC BAA-861 / DSM 15982 / KCTC 12143 / HTCC2516</strain>
    </source>
</reference>
<dbReference type="OrthoDB" id="7779177at2"/>
<protein>
    <submittedName>
        <fullName evidence="2">Uncharacterized protein</fullName>
    </submittedName>
</protein>
<dbReference type="EMBL" id="AAOT01000003">
    <property type="protein sequence ID" value="EAR52615.1"/>
    <property type="molecule type" value="Genomic_DNA"/>
</dbReference>
<dbReference type="HOGENOM" id="CLU_187699_0_0_5"/>
<dbReference type="AlphaFoldDB" id="Q2CIH4"/>
<keyword evidence="1" id="KW-0472">Membrane</keyword>
<proteinExistence type="predicted"/>
<accession>Q2CIH4</accession>
<evidence type="ECO:0000313" key="2">
    <source>
        <dbReference type="EMBL" id="EAR52615.1"/>
    </source>
</evidence>
<dbReference type="eggNOG" id="ENOG5033EJN">
    <property type="taxonomic scope" value="Bacteria"/>
</dbReference>
<organism evidence="2 3">
    <name type="scientific">Oceanicola granulosus (strain ATCC BAA-861 / DSM 15982 / KCTC 12143 / HTCC2516)</name>
    <dbReference type="NCBI Taxonomy" id="314256"/>
    <lineage>
        <taxon>Bacteria</taxon>
        <taxon>Pseudomonadati</taxon>
        <taxon>Pseudomonadota</taxon>
        <taxon>Alphaproteobacteria</taxon>
        <taxon>Rhodobacterales</taxon>
        <taxon>Roseobacteraceae</taxon>
        <taxon>Oceanicola</taxon>
    </lineage>
</organism>
<keyword evidence="1" id="KW-1133">Transmembrane helix</keyword>
<sequence>MSAPDTDVEKQAKRHRPALGGMAIVLLFVALITIAFSFWIFAQGESPEGAETQIDGRTGAVEEVVAE</sequence>
<keyword evidence="1" id="KW-0812">Transmembrane</keyword>
<evidence type="ECO:0000256" key="1">
    <source>
        <dbReference type="SAM" id="Phobius"/>
    </source>
</evidence>
<evidence type="ECO:0000313" key="3">
    <source>
        <dbReference type="Proteomes" id="UP000003635"/>
    </source>
</evidence>